<protein>
    <submittedName>
        <fullName evidence="1">Uncharacterized protein</fullName>
    </submittedName>
</protein>
<evidence type="ECO:0000313" key="2">
    <source>
        <dbReference type="Proteomes" id="UP000635628"/>
    </source>
</evidence>
<evidence type="ECO:0000313" key="1">
    <source>
        <dbReference type="EMBL" id="CAB5499611.1"/>
    </source>
</evidence>
<accession>A0ACA8ZQJ7</accession>
<keyword evidence="2" id="KW-1185">Reference proteome</keyword>
<name>A0ACA8ZQJ7_9GAMM</name>
<sequence length="806" mass="87686">SLTAANINLNSTQDTLIKGANLHATNQLNINSKNLAVSSVQNKHKAKTRSQGASLGIGGSGVNSVGFHQAKSDKNSKTVLLTSITAKQVNITTQDHTQLTGSLIAATDTSDKDGNDNGQLSLTTNSLSASSLNTTSNNKSSSIGFDIALSNNNPAQTGKNGNTTTNNINNTNNTEKNNKNNKNNKTQNSTSINNASINYTNNKHNAKTKVLATLGSGNIQIADINQSNSKSSTKLLNRDIKDTEVDIYNIASHKGLKGELDTRLLTKAGRVKIAEDIKKSGMIASAIKQIVNTDRAGLKNFFSEVNKLNKTDEAVKAKIANNPTLAKALTDPSLTLEQKQQLAKALVSGVMVELGYTQAVNVKLVEKANDNRAGHYGEDNNIYLNDAKINNTKDLATTIGHETSHAMDDQDQQDPDPDINTSTSASASTNPQNNASKTDNEIYADNYGDDFGDYVEFASKNYGDGNLANTNNRNLGNTPAETQRNTKLVERNNQDYVRIDKSKGEDFCSGTDCYGKATQKRLKKSFTNPNVIVTITNKKNTSSNYSNYQVREIQDKNGKVIAYSAYNPNTGKNIVMKPEELTTFKGLVENNLMDSFENASNYQNTASNALNGLHDDGKIGGTGDSWKQYVKSGDVVLDLAGGLGGGVGGGAVKSGIKNSAKTVVRTTKDKIFKKETIQVPSGKTYNFYGQKIDLDLKVPKNKINSATKKPYTNREWMRKGNNPYVKGKDGRVFPTQQHHSQQKGSGPIFEIKQTTHQNPVNKEALHPYGKKKNPNSPVNRKEWNKDRAAINKKRLKRLEKLEKGDK</sequence>
<feature type="non-terminal residue" evidence="1">
    <location>
        <position position="1"/>
    </location>
</feature>
<reference evidence="1" key="1">
    <citation type="submission" date="2020-05" db="EMBL/GenBank/DDBJ databases">
        <authorList>
            <person name="Petersen J."/>
            <person name="Sayavedra L."/>
        </authorList>
    </citation>
    <scope>NUCLEOTIDE SEQUENCE</scope>
    <source>
        <strain evidence="1">B azoricus SOX Menez Gwen</strain>
    </source>
</reference>
<comment type="caution">
    <text evidence="1">The sequence shown here is derived from an EMBL/GenBank/DDBJ whole genome shotgun (WGS) entry which is preliminary data.</text>
</comment>
<dbReference type="EMBL" id="CAESAP020000162">
    <property type="protein sequence ID" value="CAB5499611.1"/>
    <property type="molecule type" value="Genomic_DNA"/>
</dbReference>
<dbReference type="Proteomes" id="UP000635628">
    <property type="component" value="Unassembled WGS sequence"/>
</dbReference>
<organism evidence="1 2">
    <name type="scientific">Bathymodiolus azoricus thioautotrophic gill symbiont</name>
    <dbReference type="NCBI Taxonomy" id="235205"/>
    <lineage>
        <taxon>Bacteria</taxon>
        <taxon>Pseudomonadati</taxon>
        <taxon>Pseudomonadota</taxon>
        <taxon>Gammaproteobacteria</taxon>
        <taxon>sulfur-oxidizing symbionts</taxon>
    </lineage>
</organism>
<proteinExistence type="predicted"/>
<gene>
    <name evidence="1" type="ORF">AZO1586R_956</name>
</gene>